<comment type="caution">
    <text evidence="9">The sequence shown here is derived from an EMBL/GenBank/DDBJ whole genome shotgun (WGS) entry which is preliminary data.</text>
</comment>
<dbReference type="InterPro" id="IPR001525">
    <property type="entry name" value="C5_MeTfrase"/>
</dbReference>
<dbReference type="GO" id="GO:0003677">
    <property type="term" value="F:DNA binding"/>
    <property type="evidence" value="ECO:0007669"/>
    <property type="project" value="TreeGrafter"/>
</dbReference>
<dbReference type="Pfam" id="PF00145">
    <property type="entry name" value="DNA_methylase"/>
    <property type="match status" value="1"/>
</dbReference>
<dbReference type="GO" id="GO:0044027">
    <property type="term" value="P:negative regulation of gene expression via chromosomal CpG island methylation"/>
    <property type="evidence" value="ECO:0007669"/>
    <property type="project" value="TreeGrafter"/>
</dbReference>
<keyword evidence="4 7" id="KW-0949">S-adenosyl-L-methionine</keyword>
<evidence type="ECO:0000256" key="2">
    <source>
        <dbReference type="ARBA" id="ARBA00022603"/>
    </source>
</evidence>
<dbReference type="SUPFAM" id="SSF53335">
    <property type="entry name" value="S-adenosyl-L-methionine-dependent methyltransferases"/>
    <property type="match status" value="1"/>
</dbReference>
<dbReference type="Proteomes" id="UP000283522">
    <property type="component" value="Unassembled WGS sequence"/>
</dbReference>
<evidence type="ECO:0000313" key="9">
    <source>
        <dbReference type="EMBL" id="RIW15545.1"/>
    </source>
</evidence>
<evidence type="ECO:0000256" key="1">
    <source>
        <dbReference type="ARBA" id="ARBA00011975"/>
    </source>
</evidence>
<comment type="catalytic activity">
    <reaction evidence="6">
        <text>a 2'-deoxycytidine in DNA + S-adenosyl-L-methionine = a 5-methyl-2'-deoxycytidine in DNA + S-adenosyl-L-homocysteine + H(+)</text>
        <dbReference type="Rhea" id="RHEA:13681"/>
        <dbReference type="Rhea" id="RHEA-COMP:11369"/>
        <dbReference type="Rhea" id="RHEA-COMP:11370"/>
        <dbReference type="ChEBI" id="CHEBI:15378"/>
        <dbReference type="ChEBI" id="CHEBI:57856"/>
        <dbReference type="ChEBI" id="CHEBI:59789"/>
        <dbReference type="ChEBI" id="CHEBI:85452"/>
        <dbReference type="ChEBI" id="CHEBI:85454"/>
        <dbReference type="EC" id="2.1.1.37"/>
    </reaction>
</comment>
<dbReference type="PROSITE" id="PS51679">
    <property type="entry name" value="SAM_MT_C5"/>
    <property type="match status" value="1"/>
</dbReference>
<dbReference type="Gene3D" id="3.90.120.10">
    <property type="entry name" value="DNA Methylase, subunit A, domain 2"/>
    <property type="match status" value="1"/>
</dbReference>
<dbReference type="NCBIfam" id="TIGR00675">
    <property type="entry name" value="dcm"/>
    <property type="match status" value="1"/>
</dbReference>
<keyword evidence="3 7" id="KW-0808">Transferase</keyword>
<dbReference type="GO" id="GO:0003886">
    <property type="term" value="F:DNA (cytosine-5-)-methyltransferase activity"/>
    <property type="evidence" value="ECO:0007669"/>
    <property type="project" value="UniProtKB-EC"/>
</dbReference>
<keyword evidence="2 7" id="KW-0489">Methyltransferase</keyword>
<dbReference type="InterPro" id="IPR050390">
    <property type="entry name" value="C5-Methyltransferase"/>
</dbReference>
<evidence type="ECO:0000313" key="10">
    <source>
        <dbReference type="Proteomes" id="UP000283522"/>
    </source>
</evidence>
<dbReference type="InterPro" id="IPR029063">
    <property type="entry name" value="SAM-dependent_MTases_sf"/>
</dbReference>
<feature type="active site" evidence="7">
    <location>
        <position position="84"/>
    </location>
</feature>
<sequence>MNNLKAVDFFCSGGGMSYGIQQSGIKVIAGIDFDESCKETYEANIQGAEFIHADVFELGEIELQERLSLKKNDDDLILIGCSPCQFWSIINTDKKKSEKSKNLLIEFKRFVRYFNPGYVVVENVPGVLRKKEESGLEEFIKWLKESNYKVHFDVHEVSEFGVPQHRKRFTLIANRVNSQEIIPIPTENKKVTVRDVLGEHNGFPKVSHGHKDNSDFLHSVASLSEKNLMRVLITPKNGGDRLAYAFNSALAPPCHFGKTDSFRDIYGRMWWDRPSPTITTKFFSISNGRFGHPEEDRAISLREGAVLQSFPKTYKFKGTSTEKIARMIGNAVPPKYAEAIGKALVEKHTHAV</sequence>
<reference evidence="9 10" key="1">
    <citation type="submission" date="2018-09" db="EMBL/GenBank/DDBJ databases">
        <authorList>
            <person name="Wang X."/>
            <person name="Du Z."/>
        </authorList>
    </citation>
    <scope>NUCLEOTIDE SEQUENCE [LARGE SCALE GENOMIC DNA]</scope>
    <source>
        <strain evidence="9 10">N3</strain>
    </source>
</reference>
<protein>
    <recommendedName>
        <fullName evidence="1">DNA (cytosine-5-)-methyltransferase</fullName>
        <ecNumber evidence="1">2.1.1.37</ecNumber>
    </recommendedName>
</protein>
<evidence type="ECO:0000256" key="4">
    <source>
        <dbReference type="ARBA" id="ARBA00022691"/>
    </source>
</evidence>
<dbReference type="RefSeq" id="WP_119477347.1">
    <property type="nucleotide sequence ID" value="NZ_QXML01000004.1"/>
</dbReference>
<dbReference type="EC" id="2.1.1.37" evidence="1"/>
<dbReference type="PRINTS" id="PR00105">
    <property type="entry name" value="C5METTRFRASE"/>
</dbReference>
<comment type="similarity">
    <text evidence="7 8">Belongs to the class I-like SAM-binding methyltransferase superfamily. C5-methyltransferase family.</text>
</comment>
<dbReference type="GO" id="GO:0032259">
    <property type="term" value="P:methylation"/>
    <property type="evidence" value="ECO:0007669"/>
    <property type="project" value="UniProtKB-KW"/>
</dbReference>
<keyword evidence="10" id="KW-1185">Reference proteome</keyword>
<evidence type="ECO:0000256" key="3">
    <source>
        <dbReference type="ARBA" id="ARBA00022679"/>
    </source>
</evidence>
<gene>
    <name evidence="9" type="ORF">D0X99_08935</name>
</gene>
<dbReference type="EMBL" id="QXML01000004">
    <property type="protein sequence ID" value="RIW15545.1"/>
    <property type="molecule type" value="Genomic_DNA"/>
</dbReference>
<evidence type="ECO:0000256" key="8">
    <source>
        <dbReference type="RuleBase" id="RU000416"/>
    </source>
</evidence>
<dbReference type="GO" id="GO:0009307">
    <property type="term" value="P:DNA restriction-modification system"/>
    <property type="evidence" value="ECO:0007669"/>
    <property type="project" value="UniProtKB-KW"/>
</dbReference>
<name>A0A418PRT6_9BACT</name>
<accession>A0A418PRT6</accession>
<dbReference type="AlphaFoldDB" id="A0A418PRT6"/>
<organism evidence="9 10">
    <name type="scientific">Algoriphagus lacus</name>
    <dbReference type="NCBI Taxonomy" id="2056311"/>
    <lineage>
        <taxon>Bacteria</taxon>
        <taxon>Pseudomonadati</taxon>
        <taxon>Bacteroidota</taxon>
        <taxon>Cytophagia</taxon>
        <taxon>Cytophagales</taxon>
        <taxon>Cyclobacteriaceae</taxon>
        <taxon>Algoriphagus</taxon>
    </lineage>
</organism>
<dbReference type="Gene3D" id="3.40.50.150">
    <property type="entry name" value="Vaccinia Virus protein VP39"/>
    <property type="match status" value="1"/>
</dbReference>
<evidence type="ECO:0000256" key="6">
    <source>
        <dbReference type="ARBA" id="ARBA00047422"/>
    </source>
</evidence>
<keyword evidence="5" id="KW-0680">Restriction system</keyword>
<evidence type="ECO:0000256" key="5">
    <source>
        <dbReference type="ARBA" id="ARBA00022747"/>
    </source>
</evidence>
<proteinExistence type="inferred from homology"/>
<dbReference type="OrthoDB" id="32195at2"/>
<evidence type="ECO:0000256" key="7">
    <source>
        <dbReference type="PROSITE-ProRule" id="PRU01016"/>
    </source>
</evidence>
<dbReference type="PANTHER" id="PTHR10629:SF52">
    <property type="entry name" value="DNA (CYTOSINE-5)-METHYLTRANSFERASE 1"/>
    <property type="match status" value="1"/>
</dbReference>
<dbReference type="PANTHER" id="PTHR10629">
    <property type="entry name" value="CYTOSINE-SPECIFIC METHYLTRANSFERASE"/>
    <property type="match status" value="1"/>
</dbReference>